<evidence type="ECO:0000256" key="7">
    <source>
        <dbReference type="ARBA" id="ARBA00051538"/>
    </source>
</evidence>
<accession>A0A1I2FGQ7</accession>
<organism evidence="16 17">
    <name type="scientific">Thermoflexibacter ruber</name>
    <dbReference type="NCBI Taxonomy" id="1003"/>
    <lineage>
        <taxon>Bacteria</taxon>
        <taxon>Pseudomonadati</taxon>
        <taxon>Bacteroidota</taxon>
        <taxon>Cytophagia</taxon>
        <taxon>Cytophagales</taxon>
        <taxon>Thermoflexibacteraceae</taxon>
        <taxon>Thermoflexibacter</taxon>
    </lineage>
</organism>
<evidence type="ECO:0000256" key="1">
    <source>
        <dbReference type="ARBA" id="ARBA00004496"/>
    </source>
</evidence>
<dbReference type="Gene3D" id="3.30.70.3550">
    <property type="entry name" value="Leucyl/phenylalanyl-tRNA-protein transferase, N-terminal domain"/>
    <property type="match status" value="1"/>
</dbReference>
<name>A0A1I2FGQ7_9BACT</name>
<comment type="subcellular location">
    <subcellularLocation>
        <location evidence="1 15">Cytoplasm</location>
    </subcellularLocation>
</comment>
<dbReference type="Pfam" id="PF03588">
    <property type="entry name" value="Leu_Phe_trans"/>
    <property type="match status" value="1"/>
</dbReference>
<dbReference type="NCBIfam" id="TIGR00667">
    <property type="entry name" value="aat"/>
    <property type="match status" value="1"/>
</dbReference>
<dbReference type="STRING" id="1003.SAMN04488541_101390"/>
<dbReference type="RefSeq" id="WP_091544145.1">
    <property type="nucleotide sequence ID" value="NZ_FONY01000013.1"/>
</dbReference>
<comment type="function">
    <text evidence="8 15">Functions in the N-end rule pathway of protein degradation where it conjugates Leu, Phe and, less efficiently, Met from aminoacyl-tRNAs to the N-termini of proteins containing an N-terminal arginine or lysine.</text>
</comment>
<proteinExistence type="inferred from homology"/>
<evidence type="ECO:0000256" key="2">
    <source>
        <dbReference type="ARBA" id="ARBA00022490"/>
    </source>
</evidence>
<evidence type="ECO:0000256" key="4">
    <source>
        <dbReference type="ARBA" id="ARBA00023315"/>
    </source>
</evidence>
<dbReference type="Gene3D" id="3.40.630.70">
    <property type="entry name" value="Leucyl/phenylalanyl-tRNA-protein transferase, C-terminal domain"/>
    <property type="match status" value="1"/>
</dbReference>
<evidence type="ECO:0000256" key="11">
    <source>
        <dbReference type="ARBA" id="ARBA00074372"/>
    </source>
</evidence>
<evidence type="ECO:0000256" key="3">
    <source>
        <dbReference type="ARBA" id="ARBA00022679"/>
    </source>
</evidence>
<dbReference type="InterPro" id="IPR042203">
    <property type="entry name" value="Leu/Phe-tRNA_Trfase_C"/>
</dbReference>
<dbReference type="InterPro" id="IPR042221">
    <property type="entry name" value="Leu/Phe-tRNA_Trfase_N"/>
</dbReference>
<evidence type="ECO:0000256" key="6">
    <source>
        <dbReference type="ARBA" id="ARBA00050652"/>
    </source>
</evidence>
<evidence type="ECO:0000313" key="16">
    <source>
        <dbReference type="EMBL" id="SFF03706.1"/>
    </source>
</evidence>
<evidence type="ECO:0000256" key="13">
    <source>
        <dbReference type="ARBA" id="ARBA00077165"/>
    </source>
</evidence>
<protein>
    <recommendedName>
        <fullName evidence="11 15">Leucyl/phenylalanyl-tRNA--protein transferase</fullName>
        <ecNumber evidence="10 15">2.3.2.6</ecNumber>
    </recommendedName>
    <alternativeName>
        <fullName evidence="12 15">L/F-transferase</fullName>
    </alternativeName>
    <alternativeName>
        <fullName evidence="13 15">Leucyltransferase</fullName>
    </alternativeName>
    <alternativeName>
        <fullName evidence="14 15">Phenyalanyltransferase</fullName>
    </alternativeName>
</protein>
<dbReference type="EMBL" id="FONY01000013">
    <property type="protein sequence ID" value="SFF03706.1"/>
    <property type="molecule type" value="Genomic_DNA"/>
</dbReference>
<sequence length="232" mass="26641">MFYFLNEKLYFPPVNRADRQGILAIGGDLSPERLLLAYQSGIFPWFNENDPIIWWSPDPRFIMYPQAIKISKSMKQILRSKKFHITFDQDFLGVITNCQSIRRKGQAGTWITEEMIEAYLNLHHLGFTHSIEAWQEGELVGGLYGISLGKAFFGESMFAKVSNASKAAYITLVKNLQALDFQLIDCQVYTEHLASLGAENVPRKEFMRLLAKALEGETLEGSWQKYMQAIEW</sequence>
<evidence type="ECO:0000256" key="15">
    <source>
        <dbReference type="HAMAP-Rule" id="MF_00688"/>
    </source>
</evidence>
<comment type="catalytic activity">
    <reaction evidence="5 15">
        <text>L-phenylalanyl-tRNA(Phe) + an N-terminal L-alpha-aminoacyl-[protein] = an N-terminal L-phenylalanyl-L-alpha-aminoacyl-[protein] + tRNA(Phe)</text>
        <dbReference type="Rhea" id="RHEA:43632"/>
        <dbReference type="Rhea" id="RHEA-COMP:9668"/>
        <dbReference type="Rhea" id="RHEA-COMP:9699"/>
        <dbReference type="Rhea" id="RHEA-COMP:10636"/>
        <dbReference type="Rhea" id="RHEA-COMP:10637"/>
        <dbReference type="ChEBI" id="CHEBI:78442"/>
        <dbReference type="ChEBI" id="CHEBI:78531"/>
        <dbReference type="ChEBI" id="CHEBI:78597"/>
        <dbReference type="ChEBI" id="CHEBI:83561"/>
        <dbReference type="EC" id="2.3.2.6"/>
    </reaction>
</comment>
<dbReference type="EC" id="2.3.2.6" evidence="10 15"/>
<dbReference type="InterPro" id="IPR004616">
    <property type="entry name" value="Leu/Phe-tRNA_Trfase"/>
</dbReference>
<dbReference type="OrthoDB" id="9790282at2"/>
<dbReference type="Proteomes" id="UP000199513">
    <property type="component" value="Unassembled WGS sequence"/>
</dbReference>
<comment type="similarity">
    <text evidence="9 15">Belongs to the L/F-transferase family.</text>
</comment>
<dbReference type="SUPFAM" id="SSF55729">
    <property type="entry name" value="Acyl-CoA N-acyltransferases (Nat)"/>
    <property type="match status" value="1"/>
</dbReference>
<evidence type="ECO:0000256" key="12">
    <source>
        <dbReference type="ARBA" id="ARBA00077136"/>
    </source>
</evidence>
<keyword evidence="2 15" id="KW-0963">Cytoplasm</keyword>
<dbReference type="PANTHER" id="PTHR30098:SF2">
    <property type="entry name" value="LEUCYL_PHENYLALANYL-TRNA--PROTEIN TRANSFERASE"/>
    <property type="match status" value="1"/>
</dbReference>
<comment type="catalytic activity">
    <reaction evidence="6 15">
        <text>N-terminal L-arginyl-[protein] + L-leucyl-tRNA(Leu) = N-terminal L-leucyl-L-arginyl-[protein] + tRNA(Leu) + H(+)</text>
        <dbReference type="Rhea" id="RHEA:50416"/>
        <dbReference type="Rhea" id="RHEA-COMP:9613"/>
        <dbReference type="Rhea" id="RHEA-COMP:9622"/>
        <dbReference type="Rhea" id="RHEA-COMP:12672"/>
        <dbReference type="Rhea" id="RHEA-COMP:12673"/>
        <dbReference type="ChEBI" id="CHEBI:15378"/>
        <dbReference type="ChEBI" id="CHEBI:64719"/>
        <dbReference type="ChEBI" id="CHEBI:78442"/>
        <dbReference type="ChEBI" id="CHEBI:78494"/>
        <dbReference type="ChEBI" id="CHEBI:133044"/>
        <dbReference type="EC" id="2.3.2.6"/>
    </reaction>
</comment>
<dbReference type="PANTHER" id="PTHR30098">
    <property type="entry name" value="LEUCYL/PHENYLALANYL-TRNA--PROTEIN TRANSFERASE"/>
    <property type="match status" value="1"/>
</dbReference>
<keyword evidence="4 15" id="KW-0012">Acyltransferase</keyword>
<evidence type="ECO:0000313" key="17">
    <source>
        <dbReference type="Proteomes" id="UP000199513"/>
    </source>
</evidence>
<evidence type="ECO:0000256" key="14">
    <source>
        <dbReference type="ARBA" id="ARBA00083640"/>
    </source>
</evidence>
<evidence type="ECO:0000256" key="10">
    <source>
        <dbReference type="ARBA" id="ARBA00066767"/>
    </source>
</evidence>
<dbReference type="InterPro" id="IPR016181">
    <property type="entry name" value="Acyl_CoA_acyltransferase"/>
</dbReference>
<evidence type="ECO:0000256" key="5">
    <source>
        <dbReference type="ARBA" id="ARBA00050607"/>
    </source>
</evidence>
<dbReference type="GO" id="GO:0008914">
    <property type="term" value="F:leucyl-tRNA--protein transferase activity"/>
    <property type="evidence" value="ECO:0007669"/>
    <property type="project" value="UniProtKB-UniRule"/>
</dbReference>
<keyword evidence="17" id="KW-1185">Reference proteome</keyword>
<evidence type="ECO:0000256" key="8">
    <source>
        <dbReference type="ARBA" id="ARBA00054043"/>
    </source>
</evidence>
<reference evidence="16 17" key="1">
    <citation type="submission" date="2016-10" db="EMBL/GenBank/DDBJ databases">
        <authorList>
            <person name="de Groot N.N."/>
        </authorList>
    </citation>
    <scope>NUCLEOTIDE SEQUENCE [LARGE SCALE GENOMIC DNA]</scope>
    <source>
        <strain>GEY</strain>
        <strain evidence="17">DSM 9560</strain>
    </source>
</reference>
<evidence type="ECO:0000256" key="9">
    <source>
        <dbReference type="ARBA" id="ARBA00061535"/>
    </source>
</evidence>
<dbReference type="HAMAP" id="MF_00688">
    <property type="entry name" value="Leu_Phe_trans"/>
    <property type="match status" value="1"/>
</dbReference>
<dbReference type="FunFam" id="3.30.70.3550:FF:000001">
    <property type="entry name" value="Leucyl/phenylalanyl-tRNA--protein transferase"/>
    <property type="match status" value="1"/>
</dbReference>
<comment type="catalytic activity">
    <reaction evidence="7 15">
        <text>N-terminal L-lysyl-[protein] + L-leucyl-tRNA(Leu) = N-terminal L-leucyl-L-lysyl-[protein] + tRNA(Leu) + H(+)</text>
        <dbReference type="Rhea" id="RHEA:12340"/>
        <dbReference type="Rhea" id="RHEA-COMP:9613"/>
        <dbReference type="Rhea" id="RHEA-COMP:9622"/>
        <dbReference type="Rhea" id="RHEA-COMP:12670"/>
        <dbReference type="Rhea" id="RHEA-COMP:12671"/>
        <dbReference type="ChEBI" id="CHEBI:15378"/>
        <dbReference type="ChEBI" id="CHEBI:65249"/>
        <dbReference type="ChEBI" id="CHEBI:78442"/>
        <dbReference type="ChEBI" id="CHEBI:78494"/>
        <dbReference type="ChEBI" id="CHEBI:133043"/>
        <dbReference type="EC" id="2.3.2.6"/>
    </reaction>
</comment>
<dbReference type="FunFam" id="3.40.630.70:FF:000001">
    <property type="entry name" value="Leucyl/phenylalanyl-tRNA--protein transferase"/>
    <property type="match status" value="1"/>
</dbReference>
<dbReference type="AlphaFoldDB" id="A0A1I2FGQ7"/>
<dbReference type="GO" id="GO:0005737">
    <property type="term" value="C:cytoplasm"/>
    <property type="evidence" value="ECO:0007669"/>
    <property type="project" value="UniProtKB-SubCell"/>
</dbReference>
<dbReference type="GO" id="GO:0030163">
    <property type="term" value="P:protein catabolic process"/>
    <property type="evidence" value="ECO:0007669"/>
    <property type="project" value="UniProtKB-UniRule"/>
</dbReference>
<gene>
    <name evidence="15" type="primary">aat</name>
    <name evidence="16" type="ORF">SAMN04488541_101390</name>
</gene>
<keyword evidence="3 15" id="KW-0808">Transferase</keyword>